<proteinExistence type="predicted"/>
<sequence length="1116" mass="115140">MQKISKTLAIMGLMTPLSAAALGTGEIKLYSALNQRLNAEVALVTSSGESLEDLRVNLAPAEAFAKAGIERPYYLTGLRFEIVSKGRTAPAVKITSTETIREPFVSFLVELQWSQGHVLREFTLLLDPPSMFKDRKPAARSLAQREAPVAAAPAAGANAAPDSFKGAAYGPVRAGETLWSIAKTLAADSSVSIEQMVAALYEANPQSFEKGSINRIAVGSILRVPERSAVLSYGIAEAKKLIAAGHGVAKHEGARRAAQAKAESAAQQEPAGDKPLTLLAPERNAGTAKKPASATAKGELAMEIADTVKQENENIRSRLSGLEQQLQLMQRLLTLKDEQIAALQAGKPMPAIPANLEAPAPTPEAKPAEAPAPAAAPPAAVEAAPAVVPPVAEVAPAAPAPAVAAPPQAAEGEAAKAAGAASPESPAAPVAAPAAASEPSAAAIPPQPATPAAAQPPAAAAAEPSAPPPPAAPPAAKPPAPAPQPAVVEEPSFLSDPFMAGILGAVGLMVGGLALLAIKRRRAALADLDHDLSQQEIRPINVAQPAESGSQESGAAAGLVSSSQHGSFLSDFTPSDFDVLDTDNEAIDPISEADVYLAYGRYAQAEELIRQAINENPFRDECKLKLLEVFYTAHNREAFEQYAAELIEENKNNDQDFWARVLDMGRSLAPENPIFGSGKNDLPPARPAAPQPAPVAAASAPSAAVEEPEGDFSFDFDIEEAAPAVGATEPAAAEASAAPFDATIMSQSPMAAEVEHAPLAQPQEDVGGLSFDLGGFDVQPEAPVAAISTAPAPEDTEPSLAFDVSLPGDGAFSFAGAAQAAEPEQPPAAAASPEAVEHEPSLAFDVSLEDDSFSFAAAAPAPPAEPEAPAAAVAPAEEAEHEPSLEFDVSSLDDGGFSFAGVTQPPAAEIGSSSDDDDAGLSFDLGGFDLQPEVPPAKAESPKEPAEDEPSLEFDVSSLDDGGFSFAGVVQAPSAPDVPVEEEQGRSLDFDMSPMTANPAPAAAPAAAKETTELDLSEFAKMAPSASASAAVQDDEFSFDMNFDMSGQALAEQNAEAAPESVEVLTDMDEVETKLDLAKAYVDMENPEAAKLMLEEVLQQGDERQKLEAGELLARL</sequence>
<protein>
    <recommendedName>
        <fullName evidence="4">FimV N-terminal domain-containing protein</fullName>
    </recommendedName>
</protein>
<dbReference type="InterPro" id="IPR020011">
    <property type="entry name" value="FimV_C"/>
</dbReference>
<feature type="compositionally biased region" description="Low complexity" evidence="2">
    <location>
        <begin position="414"/>
        <end position="464"/>
    </location>
</feature>
<feature type="signal peptide" evidence="3">
    <location>
        <begin position="1"/>
        <end position="19"/>
    </location>
</feature>
<feature type="compositionally biased region" description="Low complexity" evidence="2">
    <location>
        <begin position="920"/>
        <end position="939"/>
    </location>
</feature>
<keyword evidence="1" id="KW-0175">Coiled coil</keyword>
<evidence type="ECO:0000313" key="6">
    <source>
        <dbReference type="Proteomes" id="UP000824988"/>
    </source>
</evidence>
<feature type="region of interest" description="Disordered" evidence="2">
    <location>
        <begin position="817"/>
        <end position="839"/>
    </location>
</feature>
<dbReference type="AlphaFoldDB" id="A0A8D5AK11"/>
<feature type="compositionally biased region" description="Pro residues" evidence="2">
    <location>
        <begin position="465"/>
        <end position="484"/>
    </location>
</feature>
<reference evidence="5" key="1">
    <citation type="submission" date="2019-06" db="EMBL/GenBank/DDBJ databases">
        <title>Complete genome sequence of Methylogaea oryzae strain JCM16910.</title>
        <authorList>
            <person name="Asakawa S."/>
        </authorList>
    </citation>
    <scope>NUCLEOTIDE SEQUENCE</scope>
    <source>
        <strain evidence="5">E10</strain>
    </source>
</reference>
<feature type="coiled-coil region" evidence="1">
    <location>
        <begin position="305"/>
        <end position="332"/>
    </location>
</feature>
<feature type="region of interest" description="Disordered" evidence="2">
    <location>
        <begin position="352"/>
        <end position="376"/>
    </location>
</feature>
<feature type="region of interest" description="Disordered" evidence="2">
    <location>
        <begin position="414"/>
        <end position="488"/>
    </location>
</feature>
<evidence type="ECO:0000256" key="3">
    <source>
        <dbReference type="SAM" id="SignalP"/>
    </source>
</evidence>
<evidence type="ECO:0000256" key="2">
    <source>
        <dbReference type="SAM" id="MobiDB-lite"/>
    </source>
</evidence>
<evidence type="ECO:0000313" key="5">
    <source>
        <dbReference type="EMBL" id="BBL71339.1"/>
    </source>
</evidence>
<accession>A0A8D5AK11</accession>
<feature type="compositionally biased region" description="Low complexity" evidence="2">
    <location>
        <begin position="256"/>
        <end position="270"/>
    </location>
</feature>
<dbReference type="CDD" id="cd00118">
    <property type="entry name" value="LysM"/>
    <property type="match status" value="1"/>
</dbReference>
<dbReference type="InterPro" id="IPR018392">
    <property type="entry name" value="LysM"/>
</dbReference>
<organism evidence="5 6">
    <name type="scientific">Methylogaea oryzae</name>
    <dbReference type="NCBI Taxonomy" id="1295382"/>
    <lineage>
        <taxon>Bacteria</taxon>
        <taxon>Pseudomonadati</taxon>
        <taxon>Pseudomonadota</taxon>
        <taxon>Gammaproteobacteria</taxon>
        <taxon>Methylococcales</taxon>
        <taxon>Methylococcaceae</taxon>
        <taxon>Methylogaea</taxon>
    </lineage>
</organism>
<feature type="compositionally biased region" description="Low complexity" evidence="2">
    <location>
        <begin position="357"/>
        <end position="376"/>
    </location>
</feature>
<feature type="compositionally biased region" description="Pro residues" evidence="2">
    <location>
        <begin position="684"/>
        <end position="693"/>
    </location>
</feature>
<feature type="chain" id="PRO_5034181202" description="FimV N-terminal domain-containing protein" evidence="3">
    <location>
        <begin position="20"/>
        <end position="1116"/>
    </location>
</feature>
<feature type="domain" description="FimV N-terminal" evidence="4">
    <location>
        <begin position="22"/>
        <end position="129"/>
    </location>
</feature>
<feature type="compositionally biased region" description="Low complexity" evidence="2">
    <location>
        <begin position="817"/>
        <end position="834"/>
    </location>
</feature>
<dbReference type="KEGG" id="moz:MoryE10_19450"/>
<dbReference type="Pfam" id="PF25800">
    <property type="entry name" value="FimV_N"/>
    <property type="match status" value="1"/>
</dbReference>
<evidence type="ECO:0000259" key="4">
    <source>
        <dbReference type="Pfam" id="PF25800"/>
    </source>
</evidence>
<dbReference type="EMBL" id="AP019782">
    <property type="protein sequence ID" value="BBL71339.1"/>
    <property type="molecule type" value="Genomic_DNA"/>
</dbReference>
<gene>
    <name evidence="5" type="ORF">MoryE10_19450</name>
</gene>
<name>A0A8D5AK11_9GAMM</name>
<dbReference type="InterPro" id="IPR020012">
    <property type="entry name" value="LysM_FimV"/>
</dbReference>
<evidence type="ECO:0000256" key="1">
    <source>
        <dbReference type="SAM" id="Coils"/>
    </source>
</evidence>
<dbReference type="Proteomes" id="UP000824988">
    <property type="component" value="Chromosome"/>
</dbReference>
<dbReference type="NCBIfam" id="TIGR03504">
    <property type="entry name" value="FimV_Cterm"/>
    <property type="match status" value="1"/>
</dbReference>
<dbReference type="InterPro" id="IPR057840">
    <property type="entry name" value="FimV_N"/>
</dbReference>
<dbReference type="RefSeq" id="WP_221046931.1">
    <property type="nucleotide sequence ID" value="NZ_AP019782.1"/>
</dbReference>
<feature type="region of interest" description="Disordered" evidence="2">
    <location>
        <begin position="858"/>
        <end position="952"/>
    </location>
</feature>
<feature type="compositionally biased region" description="Low complexity" evidence="2">
    <location>
        <begin position="694"/>
        <end position="705"/>
    </location>
</feature>
<dbReference type="NCBIfam" id="TIGR03505">
    <property type="entry name" value="FimV_core"/>
    <property type="match status" value="1"/>
</dbReference>
<feature type="compositionally biased region" description="Low complexity" evidence="2">
    <location>
        <begin position="867"/>
        <end position="876"/>
    </location>
</feature>
<keyword evidence="3" id="KW-0732">Signal</keyword>
<keyword evidence="6" id="KW-1185">Reference proteome</keyword>
<feature type="region of interest" description="Disordered" evidence="2">
    <location>
        <begin position="254"/>
        <end position="278"/>
    </location>
</feature>
<feature type="region of interest" description="Disordered" evidence="2">
    <location>
        <begin position="672"/>
        <end position="708"/>
    </location>
</feature>